<feature type="compositionally biased region" description="Pro residues" evidence="1">
    <location>
        <begin position="1"/>
        <end position="31"/>
    </location>
</feature>
<organism evidence="2 3">
    <name type="scientific">Miscanthus lutarioriparius</name>
    <dbReference type="NCBI Taxonomy" id="422564"/>
    <lineage>
        <taxon>Eukaryota</taxon>
        <taxon>Viridiplantae</taxon>
        <taxon>Streptophyta</taxon>
        <taxon>Embryophyta</taxon>
        <taxon>Tracheophyta</taxon>
        <taxon>Spermatophyta</taxon>
        <taxon>Magnoliopsida</taxon>
        <taxon>Liliopsida</taxon>
        <taxon>Poales</taxon>
        <taxon>Poaceae</taxon>
        <taxon>PACMAD clade</taxon>
        <taxon>Panicoideae</taxon>
        <taxon>Andropogonodae</taxon>
        <taxon>Andropogoneae</taxon>
        <taxon>Saccharinae</taxon>
        <taxon>Miscanthus</taxon>
    </lineage>
</organism>
<keyword evidence="3" id="KW-1185">Reference proteome</keyword>
<accession>A0A811SIB8</accession>
<dbReference type="EMBL" id="CAJGYO010000022">
    <property type="protein sequence ID" value="CAD6340657.1"/>
    <property type="molecule type" value="Genomic_DNA"/>
</dbReference>
<protein>
    <submittedName>
        <fullName evidence="2">Uncharacterized protein</fullName>
    </submittedName>
</protein>
<name>A0A811SIB8_9POAL</name>
<feature type="region of interest" description="Disordered" evidence="1">
    <location>
        <begin position="1"/>
        <end position="90"/>
    </location>
</feature>
<comment type="caution">
    <text evidence="2">The sequence shown here is derived from an EMBL/GenBank/DDBJ whole genome shotgun (WGS) entry which is preliminary data.</text>
</comment>
<proteinExistence type="predicted"/>
<dbReference type="AlphaFoldDB" id="A0A811SIB8"/>
<evidence type="ECO:0000256" key="1">
    <source>
        <dbReference type="SAM" id="MobiDB-lite"/>
    </source>
</evidence>
<evidence type="ECO:0000313" key="2">
    <source>
        <dbReference type="EMBL" id="CAD6340657.1"/>
    </source>
</evidence>
<evidence type="ECO:0000313" key="3">
    <source>
        <dbReference type="Proteomes" id="UP000604825"/>
    </source>
</evidence>
<feature type="compositionally biased region" description="Basic and acidic residues" evidence="1">
    <location>
        <begin position="217"/>
        <end position="228"/>
    </location>
</feature>
<dbReference type="Proteomes" id="UP000604825">
    <property type="component" value="Unassembled WGS sequence"/>
</dbReference>
<feature type="compositionally biased region" description="Low complexity" evidence="1">
    <location>
        <begin position="32"/>
        <end position="51"/>
    </location>
</feature>
<feature type="region of interest" description="Disordered" evidence="1">
    <location>
        <begin position="189"/>
        <end position="239"/>
    </location>
</feature>
<sequence>MTPQSPCVPPHPTPPAHRIPLRSPQPCPAPCSPQQLPVRPLPLLAARSPSQVPARGRSAGSQQPRPAGEQRRPVPVGSRQQQPRLSTWPAAPGGQSAVLLWAACLRCANAGTGVHVIHPRSHTAAGELKRELLKGIKWRKIELEDMRYNADMSCLKSTFLSGDPRSRTGVNDILISGLWNRIFTECSQQRGPRRGRSSTPVSWRRRFPEENIQATERSGHFSRKDYHSRGSGAREGAVP</sequence>
<gene>
    <name evidence="2" type="ORF">NCGR_LOCUS64755</name>
</gene>
<reference evidence="2" key="1">
    <citation type="submission" date="2020-10" db="EMBL/GenBank/DDBJ databases">
        <authorList>
            <person name="Han B."/>
            <person name="Lu T."/>
            <person name="Zhao Q."/>
            <person name="Huang X."/>
            <person name="Zhao Y."/>
        </authorList>
    </citation>
    <scope>NUCLEOTIDE SEQUENCE</scope>
</reference>